<dbReference type="AlphaFoldDB" id="A0A835N4Z5"/>
<keyword evidence="2" id="KW-1185">Reference proteome</keyword>
<dbReference type="InterPro" id="IPR053198">
    <property type="entry name" value="Gynoecium_Dev_Regulator"/>
</dbReference>
<sequence length="90" mass="9979">MAVEAGLTASSSPRNTVKFLCSFGGKILLRVGDGHVKYIHGETRVIAFPRGITFSEREEYRTGDGIIVLRRGKEDTISLKNLPPESFNNR</sequence>
<protein>
    <submittedName>
        <fullName evidence="1">Uncharacterized protein</fullName>
    </submittedName>
</protein>
<name>A0A835N4Z5_9ROSI</name>
<accession>A0A835N4Z5</accession>
<dbReference type="PANTHER" id="PTHR31066:SF47">
    <property type="entry name" value="PB1 DOMAIN-CONTAINING PROTEIN"/>
    <property type="match status" value="1"/>
</dbReference>
<dbReference type="EMBL" id="JADGMS010000003">
    <property type="protein sequence ID" value="KAF9686366.1"/>
    <property type="molecule type" value="Genomic_DNA"/>
</dbReference>
<gene>
    <name evidence="1" type="ORF">SADUNF_Sadunf03G0151200</name>
</gene>
<evidence type="ECO:0000313" key="2">
    <source>
        <dbReference type="Proteomes" id="UP000657918"/>
    </source>
</evidence>
<reference evidence="1 2" key="1">
    <citation type="submission" date="2020-10" db="EMBL/GenBank/DDBJ databases">
        <title>Plant Genome Project.</title>
        <authorList>
            <person name="Zhang R.-G."/>
        </authorList>
    </citation>
    <scope>NUCLEOTIDE SEQUENCE [LARGE SCALE GENOMIC DNA]</scope>
    <source>
        <strain evidence="1">FAFU-HL-1</strain>
        <tissue evidence="1">Leaf</tissue>
    </source>
</reference>
<evidence type="ECO:0000313" key="1">
    <source>
        <dbReference type="EMBL" id="KAF9686366.1"/>
    </source>
</evidence>
<comment type="caution">
    <text evidence="1">The sequence shown here is derived from an EMBL/GenBank/DDBJ whole genome shotgun (WGS) entry which is preliminary data.</text>
</comment>
<proteinExistence type="predicted"/>
<dbReference type="OrthoDB" id="1938580at2759"/>
<organism evidence="1 2">
    <name type="scientific">Salix dunnii</name>
    <dbReference type="NCBI Taxonomy" id="1413687"/>
    <lineage>
        <taxon>Eukaryota</taxon>
        <taxon>Viridiplantae</taxon>
        <taxon>Streptophyta</taxon>
        <taxon>Embryophyta</taxon>
        <taxon>Tracheophyta</taxon>
        <taxon>Spermatophyta</taxon>
        <taxon>Magnoliopsida</taxon>
        <taxon>eudicotyledons</taxon>
        <taxon>Gunneridae</taxon>
        <taxon>Pentapetalae</taxon>
        <taxon>rosids</taxon>
        <taxon>fabids</taxon>
        <taxon>Malpighiales</taxon>
        <taxon>Salicaceae</taxon>
        <taxon>Saliceae</taxon>
        <taxon>Salix</taxon>
    </lineage>
</organism>
<dbReference type="Proteomes" id="UP000657918">
    <property type="component" value="Unassembled WGS sequence"/>
</dbReference>
<dbReference type="PANTHER" id="PTHR31066">
    <property type="entry name" value="OS05G0427100 PROTEIN-RELATED"/>
    <property type="match status" value="1"/>
</dbReference>